<sequence length="51" mass="5882">YSVACIEDYFGHPYRLTNDISATLERHLHQPLNCGKEHHSIIADDLFEIVV</sequence>
<keyword evidence="2" id="KW-1185">Reference proteome</keyword>
<feature type="non-terminal residue" evidence="1">
    <location>
        <position position="1"/>
    </location>
</feature>
<protein>
    <submittedName>
        <fullName evidence="1">11697_t:CDS:1</fullName>
    </submittedName>
</protein>
<evidence type="ECO:0000313" key="1">
    <source>
        <dbReference type="EMBL" id="CAG8751271.1"/>
    </source>
</evidence>
<dbReference type="AlphaFoldDB" id="A0A9N9IV94"/>
<gene>
    <name evidence="1" type="ORF">FCALED_LOCUS16330</name>
</gene>
<dbReference type="Proteomes" id="UP000789570">
    <property type="component" value="Unassembled WGS sequence"/>
</dbReference>
<evidence type="ECO:0000313" key="2">
    <source>
        <dbReference type="Proteomes" id="UP000789570"/>
    </source>
</evidence>
<accession>A0A9N9IV94</accession>
<proteinExistence type="predicted"/>
<organism evidence="1 2">
    <name type="scientific">Funneliformis caledonium</name>
    <dbReference type="NCBI Taxonomy" id="1117310"/>
    <lineage>
        <taxon>Eukaryota</taxon>
        <taxon>Fungi</taxon>
        <taxon>Fungi incertae sedis</taxon>
        <taxon>Mucoromycota</taxon>
        <taxon>Glomeromycotina</taxon>
        <taxon>Glomeromycetes</taxon>
        <taxon>Glomerales</taxon>
        <taxon>Glomeraceae</taxon>
        <taxon>Funneliformis</taxon>
    </lineage>
</organism>
<dbReference type="EMBL" id="CAJVPQ010018503">
    <property type="protein sequence ID" value="CAG8751271.1"/>
    <property type="molecule type" value="Genomic_DNA"/>
</dbReference>
<name>A0A9N9IV94_9GLOM</name>
<reference evidence="1" key="1">
    <citation type="submission" date="2021-06" db="EMBL/GenBank/DDBJ databases">
        <authorList>
            <person name="Kallberg Y."/>
            <person name="Tangrot J."/>
            <person name="Rosling A."/>
        </authorList>
    </citation>
    <scope>NUCLEOTIDE SEQUENCE</scope>
    <source>
        <strain evidence="1">UK204</strain>
    </source>
</reference>
<comment type="caution">
    <text evidence="1">The sequence shown here is derived from an EMBL/GenBank/DDBJ whole genome shotgun (WGS) entry which is preliminary data.</text>
</comment>